<feature type="region of interest" description="Disordered" evidence="1">
    <location>
        <begin position="63"/>
        <end position="82"/>
    </location>
</feature>
<sequence length="82" mass="9059">MVTASESKERLNYIHPLALCVVNFGGDIFLVNVKLAEKENMPNGDGSPDPAIKLLDEWSQRAETRSDDMGGLERNMVASPLR</sequence>
<evidence type="ECO:0000256" key="1">
    <source>
        <dbReference type="SAM" id="MobiDB-lite"/>
    </source>
</evidence>
<evidence type="ECO:0000313" key="2">
    <source>
        <dbReference type="EMBL" id="GHO98859.1"/>
    </source>
</evidence>
<organism evidence="2 3">
    <name type="scientific">Reticulibacter mediterranei</name>
    <dbReference type="NCBI Taxonomy" id="2778369"/>
    <lineage>
        <taxon>Bacteria</taxon>
        <taxon>Bacillati</taxon>
        <taxon>Chloroflexota</taxon>
        <taxon>Ktedonobacteria</taxon>
        <taxon>Ktedonobacterales</taxon>
        <taxon>Reticulibacteraceae</taxon>
        <taxon>Reticulibacter</taxon>
    </lineage>
</organism>
<keyword evidence="3" id="KW-1185">Reference proteome</keyword>
<dbReference type="EMBL" id="BNJK01000002">
    <property type="protein sequence ID" value="GHO98859.1"/>
    <property type="molecule type" value="Genomic_DNA"/>
</dbReference>
<comment type="caution">
    <text evidence="2">The sequence shown here is derived from an EMBL/GenBank/DDBJ whole genome shotgun (WGS) entry which is preliminary data.</text>
</comment>
<name>A0A8J3N598_9CHLR</name>
<dbReference type="Proteomes" id="UP000597444">
    <property type="component" value="Unassembled WGS sequence"/>
</dbReference>
<proteinExistence type="predicted"/>
<dbReference type="RefSeq" id="WP_220209540.1">
    <property type="nucleotide sequence ID" value="NZ_BNJK01000002.1"/>
</dbReference>
<reference evidence="2" key="1">
    <citation type="submission" date="2020-10" db="EMBL/GenBank/DDBJ databases">
        <title>Taxonomic study of unclassified bacteria belonging to the class Ktedonobacteria.</title>
        <authorList>
            <person name="Yabe S."/>
            <person name="Wang C.M."/>
            <person name="Zheng Y."/>
            <person name="Sakai Y."/>
            <person name="Cavaletti L."/>
            <person name="Monciardini P."/>
            <person name="Donadio S."/>
        </authorList>
    </citation>
    <scope>NUCLEOTIDE SEQUENCE</scope>
    <source>
        <strain evidence="2">ID150040</strain>
    </source>
</reference>
<gene>
    <name evidence="2" type="ORF">KSF_089070</name>
</gene>
<protein>
    <submittedName>
        <fullName evidence="2">Uncharacterized protein</fullName>
    </submittedName>
</protein>
<accession>A0A8J3N598</accession>
<evidence type="ECO:0000313" key="3">
    <source>
        <dbReference type="Proteomes" id="UP000597444"/>
    </source>
</evidence>
<dbReference type="AlphaFoldDB" id="A0A8J3N598"/>